<evidence type="ECO:0000256" key="8">
    <source>
        <dbReference type="ARBA" id="ARBA00029745"/>
    </source>
</evidence>
<dbReference type="CDD" id="cd00756">
    <property type="entry name" value="MoaE"/>
    <property type="match status" value="1"/>
</dbReference>
<dbReference type="InterPro" id="IPR036563">
    <property type="entry name" value="MoaE_sf"/>
</dbReference>
<dbReference type="InterPro" id="IPR003448">
    <property type="entry name" value="Mopterin_biosynth_MoaE"/>
</dbReference>
<gene>
    <name evidence="14" type="ORF">FLT43_04265</name>
    <name evidence="13" type="ORF">M5W83_16470</name>
</gene>
<keyword evidence="6" id="KW-0501">Molybdenum cofactor biosynthesis</keyword>
<evidence type="ECO:0000256" key="6">
    <source>
        <dbReference type="ARBA" id="ARBA00023150"/>
    </source>
</evidence>
<dbReference type="EC" id="2.8.1.12" evidence="3"/>
<dbReference type="GeneID" id="76995187"/>
<evidence type="ECO:0000313" key="13">
    <source>
        <dbReference type="EMBL" id="MCY9608740.1"/>
    </source>
</evidence>
<evidence type="ECO:0000313" key="15">
    <source>
        <dbReference type="Proteomes" id="UP000315377"/>
    </source>
</evidence>
<evidence type="ECO:0000313" key="14">
    <source>
        <dbReference type="EMBL" id="QDM42794.1"/>
    </source>
</evidence>
<evidence type="ECO:0000256" key="5">
    <source>
        <dbReference type="ARBA" id="ARBA00022679"/>
    </source>
</evidence>
<dbReference type="PANTHER" id="PTHR23404">
    <property type="entry name" value="MOLYBDOPTERIN SYNTHASE RELATED"/>
    <property type="match status" value="1"/>
</dbReference>
<evidence type="ECO:0000256" key="3">
    <source>
        <dbReference type="ARBA" id="ARBA00011950"/>
    </source>
</evidence>
<dbReference type="RefSeq" id="WP_087441732.1">
    <property type="nucleotide sequence ID" value="NZ_CABMNB010000022.1"/>
</dbReference>
<dbReference type="Proteomes" id="UP000315377">
    <property type="component" value="Chromosome"/>
</dbReference>
<name>A0AAP9DRE3_PANTH</name>
<dbReference type="GO" id="GO:0006777">
    <property type="term" value="P:Mo-molybdopterin cofactor biosynthetic process"/>
    <property type="evidence" value="ECO:0007669"/>
    <property type="project" value="UniProtKB-KW"/>
</dbReference>
<dbReference type="SUPFAM" id="SSF54690">
    <property type="entry name" value="Molybdopterin synthase subunit MoaE"/>
    <property type="match status" value="1"/>
</dbReference>
<evidence type="ECO:0000256" key="1">
    <source>
        <dbReference type="ARBA" id="ARBA00005046"/>
    </source>
</evidence>
<reference evidence="14 15" key="1">
    <citation type="submission" date="2019-07" db="EMBL/GenBank/DDBJ databases">
        <title>Paenibacillus thiaminolyticus NRRL B-4156.</title>
        <authorList>
            <person name="Hehnly C."/>
            <person name="Zhang L."/>
        </authorList>
    </citation>
    <scope>NUCLEOTIDE SEQUENCE [LARGE SCALE GENOMIC DNA]</scope>
    <source>
        <strain evidence="14 15">NRRL B-4156</strain>
    </source>
</reference>
<protein>
    <recommendedName>
        <fullName evidence="4">Molybdopterin synthase catalytic subunit</fullName>
        <ecNumber evidence="3">2.8.1.12</ecNumber>
    </recommendedName>
    <alternativeName>
        <fullName evidence="10">MPT synthase subunit 2</fullName>
    </alternativeName>
    <alternativeName>
        <fullName evidence="8">Molybdenum cofactor biosynthesis protein E</fullName>
    </alternativeName>
    <alternativeName>
        <fullName evidence="9">Molybdopterin-converting factor large subunit</fullName>
    </alternativeName>
    <alternativeName>
        <fullName evidence="11">Molybdopterin-converting factor subunit 2</fullName>
    </alternativeName>
</protein>
<comment type="subunit">
    <text evidence="7">Heterotetramer of 2 MoaD subunits and 2 MoaE subunits. Also stable as homodimer. The enzyme changes between these two forms during catalysis.</text>
</comment>
<comment type="catalytic activity">
    <reaction evidence="12">
        <text>2 [molybdopterin-synthase sulfur-carrier protein]-C-terminal-Gly-aminoethanethioate + cyclic pyranopterin phosphate + H2O = molybdopterin + 2 [molybdopterin-synthase sulfur-carrier protein]-C-terminal Gly-Gly + 2 H(+)</text>
        <dbReference type="Rhea" id="RHEA:26333"/>
        <dbReference type="Rhea" id="RHEA-COMP:12202"/>
        <dbReference type="Rhea" id="RHEA-COMP:19907"/>
        <dbReference type="ChEBI" id="CHEBI:15377"/>
        <dbReference type="ChEBI" id="CHEBI:15378"/>
        <dbReference type="ChEBI" id="CHEBI:58698"/>
        <dbReference type="ChEBI" id="CHEBI:59648"/>
        <dbReference type="ChEBI" id="CHEBI:90778"/>
        <dbReference type="ChEBI" id="CHEBI:232372"/>
        <dbReference type="EC" id="2.8.1.12"/>
    </reaction>
</comment>
<evidence type="ECO:0000256" key="2">
    <source>
        <dbReference type="ARBA" id="ARBA00005426"/>
    </source>
</evidence>
<evidence type="ECO:0000256" key="10">
    <source>
        <dbReference type="ARBA" id="ARBA00030781"/>
    </source>
</evidence>
<evidence type="ECO:0000256" key="11">
    <source>
        <dbReference type="ARBA" id="ARBA00032474"/>
    </source>
</evidence>
<reference evidence="13 16" key="2">
    <citation type="submission" date="2022-05" db="EMBL/GenBank/DDBJ databases">
        <title>Genome Sequencing of Bee-Associated Microbes.</title>
        <authorList>
            <person name="Dunlap C."/>
        </authorList>
    </citation>
    <scope>NUCLEOTIDE SEQUENCE [LARGE SCALE GENOMIC DNA]</scope>
    <source>
        <strain evidence="13 16">NRRL B-14613</strain>
    </source>
</reference>
<evidence type="ECO:0000256" key="12">
    <source>
        <dbReference type="ARBA" id="ARBA00049878"/>
    </source>
</evidence>
<accession>A0AAP9DRE3</accession>
<comment type="pathway">
    <text evidence="1">Cofactor biosynthesis; molybdopterin biosynthesis.</text>
</comment>
<dbReference type="EMBL" id="CP041405">
    <property type="protein sequence ID" value="QDM42794.1"/>
    <property type="molecule type" value="Genomic_DNA"/>
</dbReference>
<evidence type="ECO:0000256" key="9">
    <source>
        <dbReference type="ARBA" id="ARBA00030407"/>
    </source>
</evidence>
<comment type="similarity">
    <text evidence="2">Belongs to the MoaE family.</text>
</comment>
<dbReference type="EMBL" id="JAMDMM010000029">
    <property type="protein sequence ID" value="MCY9608740.1"/>
    <property type="molecule type" value="Genomic_DNA"/>
</dbReference>
<dbReference type="AlphaFoldDB" id="A0AAP9DRE3"/>
<dbReference type="Gene3D" id="3.90.1170.40">
    <property type="entry name" value="Molybdopterin biosynthesis MoaE subunit"/>
    <property type="match status" value="1"/>
</dbReference>
<evidence type="ECO:0000256" key="7">
    <source>
        <dbReference type="ARBA" id="ARBA00026066"/>
    </source>
</evidence>
<dbReference type="Pfam" id="PF02391">
    <property type="entry name" value="MoaE"/>
    <property type="match status" value="1"/>
</dbReference>
<dbReference type="FunFam" id="3.90.1170.40:FF:000003">
    <property type="entry name" value="Molybdopterin converting factor subunit 2"/>
    <property type="match status" value="1"/>
</dbReference>
<keyword evidence="16" id="KW-1185">Reference proteome</keyword>
<dbReference type="Proteomes" id="UP001209276">
    <property type="component" value="Unassembled WGS sequence"/>
</dbReference>
<organism evidence="14 15">
    <name type="scientific">Paenibacillus thiaminolyticus</name>
    <name type="common">Bacillus thiaminolyticus</name>
    <dbReference type="NCBI Taxonomy" id="49283"/>
    <lineage>
        <taxon>Bacteria</taxon>
        <taxon>Bacillati</taxon>
        <taxon>Bacillota</taxon>
        <taxon>Bacilli</taxon>
        <taxon>Bacillales</taxon>
        <taxon>Paenibacillaceae</taxon>
        <taxon>Paenibacillus</taxon>
    </lineage>
</organism>
<keyword evidence="5" id="KW-0808">Transferase</keyword>
<proteinExistence type="inferred from homology"/>
<evidence type="ECO:0000256" key="4">
    <source>
        <dbReference type="ARBA" id="ARBA00013858"/>
    </source>
</evidence>
<sequence>MNHARYRITDQPIVPEEISHQVRRREAGAVTLFLGTVRELTQGKRTLYLEYEAYPAMAAAELERIGQEVRERWPDTETAVTHRIGRLEIGDIAVAIAVSSPHRRAAYEANEYIIERIKQIVPIWKKEHWEDGSAWIGDQSNTQAYPEGRPPRG</sequence>
<dbReference type="GO" id="GO:0030366">
    <property type="term" value="F:molybdopterin synthase activity"/>
    <property type="evidence" value="ECO:0007669"/>
    <property type="project" value="UniProtKB-EC"/>
</dbReference>
<evidence type="ECO:0000313" key="16">
    <source>
        <dbReference type="Proteomes" id="UP001209276"/>
    </source>
</evidence>